<dbReference type="PANTHER" id="PTHR13068">
    <property type="entry name" value="CGI-12 PROTEIN-RELATED"/>
    <property type="match status" value="1"/>
</dbReference>
<keyword evidence="5" id="KW-1185">Reference proteome</keyword>
<reference evidence="4" key="1">
    <citation type="journal article" date="2021" name="Proc. Natl. Acad. Sci. U.S.A.">
        <title>Three genomes in the algal genus Volvox reveal the fate of a haploid sex-determining region after a transition to homothallism.</title>
        <authorList>
            <person name="Yamamoto K."/>
            <person name="Hamaji T."/>
            <person name="Kawai-Toyooka H."/>
            <person name="Matsuzaki R."/>
            <person name="Takahashi F."/>
            <person name="Nishimura Y."/>
            <person name="Kawachi M."/>
            <person name="Noguchi H."/>
            <person name="Minakuchi Y."/>
            <person name="Umen J.G."/>
            <person name="Toyoda A."/>
            <person name="Nozaki H."/>
        </authorList>
    </citation>
    <scope>NUCLEOTIDE SEQUENCE</scope>
    <source>
        <strain evidence="4">NIES-3780</strain>
    </source>
</reference>
<evidence type="ECO:0008006" key="6">
    <source>
        <dbReference type="Google" id="ProtNLM"/>
    </source>
</evidence>
<dbReference type="InterPro" id="IPR003690">
    <property type="entry name" value="MTERF"/>
</dbReference>
<dbReference type="EMBL" id="BNCO01000009">
    <property type="protein sequence ID" value="GIL50567.1"/>
    <property type="molecule type" value="Genomic_DNA"/>
</dbReference>
<evidence type="ECO:0000313" key="4">
    <source>
        <dbReference type="EMBL" id="GIL50567.1"/>
    </source>
</evidence>
<dbReference type="Gene3D" id="1.25.70.10">
    <property type="entry name" value="Transcription termination factor 3, mitochondrial"/>
    <property type="match status" value="1"/>
</dbReference>
<evidence type="ECO:0000256" key="1">
    <source>
        <dbReference type="ARBA" id="ARBA00007692"/>
    </source>
</evidence>
<dbReference type="AlphaFoldDB" id="A0A8J4B301"/>
<proteinExistence type="inferred from homology"/>
<protein>
    <recommendedName>
        <fullName evidence="6">Mitochondrial transcription termination factor</fullName>
    </recommendedName>
</protein>
<sequence length="337" mass="36636">MNTQSVASLPSQHLLLRRKCLPISFCHFLNAPARPLAPSALRIACRSTGPFDAMTTIALQHLEDLDIPAETFHGVGDVGDLGRNAEAALTTLTALSSRQRVKTLLMSNPQLLCVPLGVWLDFLTAYGMSRQDFFKLLGTFPELFSRGSLFNAGNVIVYLQSLGLSPRDVVASIIRCHPEVLLQDVQCGLKPSVEFLRLHLGLDAGSVRDFLCRCPGVLTRDAASDLVPRLELLCGVGLEVGAARKLLISDGSLLIGDLEPTLQLRLHFLTSDCGLSPDQALHALRSCPEMMSFTLANLGRKWRFLKERMAGGKEQVGTPLRGAFDGAQVLSVEHSVL</sequence>
<keyword evidence="3" id="KW-0809">Transit peptide</keyword>
<dbReference type="GO" id="GO:0006353">
    <property type="term" value="P:DNA-templated transcription termination"/>
    <property type="evidence" value="ECO:0007669"/>
    <property type="project" value="UniProtKB-KW"/>
</dbReference>
<dbReference type="Pfam" id="PF02536">
    <property type="entry name" value="mTERF"/>
    <property type="match status" value="1"/>
</dbReference>
<dbReference type="GO" id="GO:0003676">
    <property type="term" value="F:nucleic acid binding"/>
    <property type="evidence" value="ECO:0007669"/>
    <property type="project" value="InterPro"/>
</dbReference>
<evidence type="ECO:0000256" key="2">
    <source>
        <dbReference type="ARBA" id="ARBA00022472"/>
    </source>
</evidence>
<dbReference type="PANTHER" id="PTHR13068:SF112">
    <property type="entry name" value="TRANSCRIPTION TERMINATION FACTOR 3, MITOCHONDRIAL"/>
    <property type="match status" value="1"/>
</dbReference>
<dbReference type="Proteomes" id="UP000747399">
    <property type="component" value="Unassembled WGS sequence"/>
</dbReference>
<comment type="similarity">
    <text evidence="1">Belongs to the mTERF family.</text>
</comment>
<comment type="caution">
    <text evidence="4">The sequence shown here is derived from an EMBL/GenBank/DDBJ whole genome shotgun (WGS) entry which is preliminary data.</text>
</comment>
<accession>A0A8J4B301</accession>
<evidence type="ECO:0000313" key="5">
    <source>
        <dbReference type="Proteomes" id="UP000747399"/>
    </source>
</evidence>
<keyword evidence="2" id="KW-0806">Transcription termination</keyword>
<keyword evidence="2" id="KW-0805">Transcription regulation</keyword>
<dbReference type="SMART" id="SM00733">
    <property type="entry name" value="Mterf"/>
    <property type="match status" value="5"/>
</dbReference>
<evidence type="ECO:0000256" key="3">
    <source>
        <dbReference type="ARBA" id="ARBA00022946"/>
    </source>
</evidence>
<dbReference type="InterPro" id="IPR038538">
    <property type="entry name" value="MTERF_sf"/>
</dbReference>
<organism evidence="4 5">
    <name type="scientific">Volvox africanus</name>
    <dbReference type="NCBI Taxonomy" id="51714"/>
    <lineage>
        <taxon>Eukaryota</taxon>
        <taxon>Viridiplantae</taxon>
        <taxon>Chlorophyta</taxon>
        <taxon>core chlorophytes</taxon>
        <taxon>Chlorophyceae</taxon>
        <taxon>CS clade</taxon>
        <taxon>Chlamydomonadales</taxon>
        <taxon>Volvocaceae</taxon>
        <taxon>Volvox</taxon>
    </lineage>
</organism>
<keyword evidence="2" id="KW-0804">Transcription</keyword>
<gene>
    <name evidence="4" type="ORF">Vafri_6726</name>
</gene>
<name>A0A8J4B301_9CHLO</name>